<feature type="domain" description="Knr4/Smi1-like" evidence="3">
    <location>
        <begin position="104"/>
        <end position="343"/>
    </location>
</feature>
<gene>
    <name evidence="4" type="ORF">MG3_03011</name>
</gene>
<dbReference type="PANTHER" id="PTHR47432">
    <property type="entry name" value="CELL WALL ASSEMBLY REGULATOR SMI1"/>
    <property type="match status" value="1"/>
</dbReference>
<dbReference type="GO" id="GO:0070880">
    <property type="term" value="P:fungal-type cell wall beta-glucan biosynthetic process"/>
    <property type="evidence" value="ECO:0007669"/>
    <property type="project" value="TreeGrafter"/>
</dbReference>
<organism evidence="4 5">
    <name type="scientific">Candida albicans P78048</name>
    <dbReference type="NCBI Taxonomy" id="1094989"/>
    <lineage>
        <taxon>Eukaryota</taxon>
        <taxon>Fungi</taxon>
        <taxon>Dikarya</taxon>
        <taxon>Ascomycota</taxon>
        <taxon>Saccharomycotina</taxon>
        <taxon>Pichiomycetes</taxon>
        <taxon>Debaryomycetaceae</taxon>
        <taxon>Candida/Lodderomyces clade</taxon>
        <taxon>Candida</taxon>
    </lineage>
</organism>
<feature type="compositionally biased region" description="Acidic residues" evidence="2">
    <location>
        <begin position="513"/>
        <end position="522"/>
    </location>
</feature>
<proteinExistence type="inferred from homology"/>
<evidence type="ECO:0000259" key="3">
    <source>
        <dbReference type="SMART" id="SM00860"/>
    </source>
</evidence>
<dbReference type="Proteomes" id="UP000030161">
    <property type="component" value="Unassembled WGS sequence"/>
</dbReference>
<dbReference type="InterPro" id="IPR037883">
    <property type="entry name" value="Knr4/Smi1-like_sf"/>
</dbReference>
<dbReference type="EMBL" id="AJIX01000018">
    <property type="protein sequence ID" value="KGR11445.1"/>
    <property type="molecule type" value="Genomic_DNA"/>
</dbReference>
<dbReference type="PANTHER" id="PTHR47432:SF1">
    <property type="entry name" value="CELL WALL ASSEMBLY REGULATOR SMI1"/>
    <property type="match status" value="1"/>
</dbReference>
<dbReference type="Pfam" id="PF09346">
    <property type="entry name" value="SMI1_KNR4"/>
    <property type="match status" value="2"/>
</dbReference>
<accession>A0AB34PT60</accession>
<dbReference type="InterPro" id="IPR009203">
    <property type="entry name" value="Knr4/Smi1"/>
</dbReference>
<name>A0AB34PT60_CANAX</name>
<sequence length="552" mass="62199">MKFGQKLQEFVYFLTTNDKYSEFDSRKSFNRINKPDSENLLGHHHNNSSLELVSHTNDDTSSAKNSNNSNNNLQGIHEVNLAWRHIKNWLHKYSPDLNNSLQSKCTDSDLQDFQKDLSIKLPNCVIQYFKLVDGQYSDFESSGLIFGLKLMSLDEITTATENWRRVAGHLNEELKQNFKSGLTKLPSSHSNSNQLTRKFTSTSNNADTSLNSIGAINDIDMANIGQDPISTRSSIDISTTTSRTSSTHSTNTATSMCYNSNILPSTKKRGMNIPKQRSIPPNFIRETFAHPMWIPLITDGVGNYIGIDLSPASEGLLGQVILFGRDFDFKFQISDNWGDFLLIFANDLELGNWDLKQDRKNNDGDLFVGNEGDLVFIDKSSGLEVPYFEILKTRSVKKWLDNLQKSTPETDSNEQQQQQQQQQHEQLLDELKNSQVSILTLSNKKFQSIDSFINNNLTLIDSMKKSELEGKTTITANNKTKLSSPSSPVTFTNNASKIKSPLSQDVTEIILEGGEEEEEEEKDATNKKSTQPAPRPTTIKTNIDQTLEEVDL</sequence>
<feature type="region of interest" description="Disordered" evidence="2">
    <location>
        <begin position="51"/>
        <end position="72"/>
    </location>
</feature>
<evidence type="ECO:0000313" key="5">
    <source>
        <dbReference type="Proteomes" id="UP000030161"/>
    </source>
</evidence>
<feature type="region of interest" description="Disordered" evidence="2">
    <location>
        <begin position="406"/>
        <end position="425"/>
    </location>
</feature>
<dbReference type="GO" id="GO:0043332">
    <property type="term" value="C:mating projection tip"/>
    <property type="evidence" value="ECO:0007669"/>
    <property type="project" value="TreeGrafter"/>
</dbReference>
<dbReference type="AlphaFoldDB" id="A0AB34PT60"/>
<dbReference type="SMART" id="SM00860">
    <property type="entry name" value="SMI1_KNR4"/>
    <property type="match status" value="1"/>
</dbReference>
<dbReference type="PIRSF" id="PIRSF017023">
    <property type="entry name" value="KNR4"/>
    <property type="match status" value="1"/>
</dbReference>
<evidence type="ECO:0000256" key="2">
    <source>
        <dbReference type="SAM" id="MobiDB-lite"/>
    </source>
</evidence>
<comment type="similarity">
    <text evidence="1">Belongs to the KNR4/SMI1 family.</text>
</comment>
<comment type="caution">
    <text evidence="4">The sequence shown here is derived from an EMBL/GenBank/DDBJ whole genome shotgun (WGS) entry which is preliminary data.</text>
</comment>
<protein>
    <recommendedName>
        <fullName evidence="3">Knr4/Smi1-like domain-containing protein</fullName>
    </recommendedName>
</protein>
<feature type="region of interest" description="Disordered" evidence="2">
    <location>
        <begin position="476"/>
        <end position="495"/>
    </location>
</feature>
<dbReference type="InterPro" id="IPR051873">
    <property type="entry name" value="KNR4/SMI1_regulator"/>
</dbReference>
<feature type="compositionally biased region" description="Polar residues" evidence="2">
    <location>
        <begin position="527"/>
        <end position="545"/>
    </location>
</feature>
<feature type="region of interest" description="Disordered" evidence="2">
    <location>
        <begin position="511"/>
        <end position="552"/>
    </location>
</feature>
<evidence type="ECO:0000313" key="4">
    <source>
        <dbReference type="EMBL" id="KGR11445.1"/>
    </source>
</evidence>
<evidence type="ECO:0000256" key="1">
    <source>
        <dbReference type="ARBA" id="ARBA00005303"/>
    </source>
</evidence>
<reference evidence="4 5" key="1">
    <citation type="submission" date="2013-12" db="EMBL/GenBank/DDBJ databases">
        <title>The Genome Sequence of Candida albicans P78048.</title>
        <authorList>
            <consortium name="The Broad Institute Genome Sequencing Platform"/>
            <consortium name="The Broad Institute Genome Sequencing Center for Infectious Disease"/>
            <person name="Cuomo C."/>
            <person name="Bennett R."/>
            <person name="Hirakawa M."/>
            <person name="Noverr M."/>
            <person name="Mitchell A."/>
            <person name="Young S.K."/>
            <person name="Zeng Q."/>
            <person name="Gargeya S."/>
            <person name="Fitzgerald M."/>
            <person name="Abouelleil A."/>
            <person name="Alvarado L."/>
            <person name="Berlin A.M."/>
            <person name="Chapman S.B."/>
            <person name="Dewar J."/>
            <person name="Goldberg J."/>
            <person name="Griggs A."/>
            <person name="Gujja S."/>
            <person name="Hansen M."/>
            <person name="Howarth C."/>
            <person name="Imamovic A."/>
            <person name="Larimer J."/>
            <person name="McCowan C."/>
            <person name="Murphy C."/>
            <person name="Pearson M."/>
            <person name="Priest M."/>
            <person name="Roberts A."/>
            <person name="Saif S."/>
            <person name="Shea T."/>
            <person name="Sykes S."/>
            <person name="Wortman J."/>
            <person name="Nusbaum C."/>
            <person name="Birren B."/>
        </authorList>
    </citation>
    <scope>NUCLEOTIDE SEQUENCE [LARGE SCALE GENOMIC DNA]</scope>
    <source>
        <strain evidence="4 5">P78048</strain>
    </source>
</reference>
<dbReference type="SUPFAM" id="SSF160631">
    <property type="entry name" value="SMI1/KNR4-like"/>
    <property type="match status" value="2"/>
</dbReference>
<dbReference type="InterPro" id="IPR018958">
    <property type="entry name" value="Knr4/Smi1-like_dom"/>
</dbReference>
<feature type="compositionally biased region" description="Low complexity" evidence="2">
    <location>
        <begin position="59"/>
        <end position="72"/>
    </location>
</feature>